<evidence type="ECO:0000256" key="5">
    <source>
        <dbReference type="PROSITE-ProRule" id="PRU00221"/>
    </source>
</evidence>
<dbReference type="PROSITE" id="PS50082">
    <property type="entry name" value="WD_REPEATS_2"/>
    <property type="match status" value="6"/>
</dbReference>
<dbReference type="InterPro" id="IPR020472">
    <property type="entry name" value="WD40_PAC1"/>
</dbReference>
<evidence type="ECO:0000256" key="3">
    <source>
        <dbReference type="ARBA" id="ARBA00025498"/>
    </source>
</evidence>
<dbReference type="Pfam" id="PF00400">
    <property type="entry name" value="WD40"/>
    <property type="match status" value="7"/>
</dbReference>
<keyword evidence="1 5" id="KW-0853">WD repeat</keyword>
<dbReference type="InterPro" id="IPR036322">
    <property type="entry name" value="WD40_repeat_dom_sf"/>
</dbReference>
<dbReference type="AlphaFoldDB" id="L2GLW3"/>
<feature type="repeat" description="WD" evidence="5">
    <location>
        <begin position="216"/>
        <end position="257"/>
    </location>
</feature>
<accession>L2GLW3</accession>
<dbReference type="RefSeq" id="XP_007604798.1">
    <property type="nucleotide sequence ID" value="XM_007604736.1"/>
</dbReference>
<reference evidence="7" key="1">
    <citation type="submission" date="2011-05" db="EMBL/GenBank/DDBJ databases">
        <title>The genome sequence of Vittaforma corneae strain ATCC 50505.</title>
        <authorList>
            <consortium name="The Broad Institute Genome Sequencing Platform"/>
            <person name="Cuomo C."/>
            <person name="Didier E."/>
            <person name="Bowers L."/>
            <person name="Young S.K."/>
            <person name="Zeng Q."/>
            <person name="Gargeya S."/>
            <person name="Fitzgerald M."/>
            <person name="Haas B."/>
            <person name="Abouelleil A."/>
            <person name="Alvarado L."/>
            <person name="Arachchi H.M."/>
            <person name="Berlin A."/>
            <person name="Chapman S.B."/>
            <person name="Gearin G."/>
            <person name="Goldberg J."/>
            <person name="Griggs A."/>
            <person name="Gujja S."/>
            <person name="Hansen M."/>
            <person name="Heiman D."/>
            <person name="Howarth C."/>
            <person name="Larimer J."/>
            <person name="Lui A."/>
            <person name="MacDonald P.J.P."/>
            <person name="McCowen C."/>
            <person name="Montmayeur A."/>
            <person name="Murphy C."/>
            <person name="Neiman D."/>
            <person name="Pearson M."/>
            <person name="Priest M."/>
            <person name="Roberts A."/>
            <person name="Saif S."/>
            <person name="Shea T."/>
            <person name="Sisk P."/>
            <person name="Stolte C."/>
            <person name="Sykes S."/>
            <person name="Wortman J."/>
            <person name="Nusbaum C."/>
            <person name="Birren B."/>
        </authorList>
    </citation>
    <scope>NUCLEOTIDE SEQUENCE [LARGE SCALE GENOMIC DNA]</scope>
    <source>
        <strain evidence="7">ATCC 50505</strain>
    </source>
</reference>
<dbReference type="VEuPathDB" id="MicrosporidiaDB:VICG_01352"/>
<protein>
    <recommendedName>
        <fullName evidence="4">Polyadenylation factor subunit 2</fullName>
    </recommendedName>
</protein>
<proteinExistence type="predicted"/>
<dbReference type="GO" id="GO:0180010">
    <property type="term" value="P:co-transcriptional mRNA 3'-end processing, cleavage and polyadenylation pathway"/>
    <property type="evidence" value="ECO:0007669"/>
    <property type="project" value="EnsemblFungi"/>
</dbReference>
<dbReference type="HOGENOM" id="CLU_000288_77_0_1"/>
<evidence type="ECO:0000256" key="2">
    <source>
        <dbReference type="ARBA" id="ARBA00022737"/>
    </source>
</evidence>
<dbReference type="STRING" id="993615.L2GLW3"/>
<feature type="repeat" description="WD" evidence="5">
    <location>
        <begin position="174"/>
        <end position="215"/>
    </location>
</feature>
<gene>
    <name evidence="6" type="ORF">VICG_01352</name>
</gene>
<dbReference type="PROSITE" id="PS50294">
    <property type="entry name" value="WD_REPEATS_REGION"/>
    <property type="match status" value="5"/>
</dbReference>
<keyword evidence="7" id="KW-1185">Reference proteome</keyword>
<dbReference type="InterPro" id="IPR045245">
    <property type="entry name" value="Pfs2-like"/>
</dbReference>
<feature type="repeat" description="WD" evidence="5">
    <location>
        <begin position="342"/>
        <end position="373"/>
    </location>
</feature>
<comment type="function">
    <text evidence="3">Required for 3'-end cleavage and polyadenylation of pre-mRNAs. Also involved in chromosome segregation where it has a role in chromosome attachment to the mitotic spindle.</text>
</comment>
<dbReference type="FunCoup" id="L2GLW3">
    <property type="interactions" value="41"/>
</dbReference>
<dbReference type="OMA" id="HHWDVKS"/>
<dbReference type="SUPFAM" id="SSF50978">
    <property type="entry name" value="WD40 repeat-like"/>
    <property type="match status" value="1"/>
</dbReference>
<evidence type="ECO:0000256" key="1">
    <source>
        <dbReference type="ARBA" id="ARBA00022574"/>
    </source>
</evidence>
<dbReference type="Proteomes" id="UP000011082">
    <property type="component" value="Unassembled WGS sequence"/>
</dbReference>
<feature type="repeat" description="WD" evidence="5">
    <location>
        <begin position="133"/>
        <end position="165"/>
    </location>
</feature>
<dbReference type="Gene3D" id="2.130.10.10">
    <property type="entry name" value="YVTN repeat-like/Quinoprotein amine dehydrogenase"/>
    <property type="match status" value="2"/>
</dbReference>
<dbReference type="PANTHER" id="PTHR22836:SF0">
    <property type="entry name" value="PRE-MRNA 3' END PROCESSING PROTEIN WDR33"/>
    <property type="match status" value="1"/>
</dbReference>
<sequence length="403" mass="46325">MDEDNQVNIKELLSARFQNPKFVYDGKRMQPIYERQCYDYSSAIIYQAHCPLLPQYKFPNFALGSQILNMPSPDECTPFQAMTNKFVHLSINKIRSPVNCIIWNSDGRRLLSGSCSGEITMWNGFSFNFDTIVQAHESPIRAMAWSPTSTFLITSDNLGFIKYWNPSMSNIQIIEAHNESIKDLCFSYNDTRFCSASDDSTIKVWDSINSRCERVLLGHNWDVRKAQWHPTKALIASGGKDNLLKLWDPREQECLTTFHYHKNTILSLKFYKENYLLSGGKDQVIKMLDLRNMKECFTYKNHNKDVTSIATHPSTSLFVTGNNEGVINFWDMFNDSPLGQSDNKHENTIWTLDFHPSGHALASGSADCTIKFWIRPRPKDFELREEPVEEIDAQPEAFVIPGL</sequence>
<dbReference type="PANTHER" id="PTHR22836">
    <property type="entry name" value="WD40 REPEAT PROTEIN"/>
    <property type="match status" value="1"/>
</dbReference>
<dbReference type="InParanoid" id="L2GLW3"/>
<dbReference type="GO" id="GO:0000785">
    <property type="term" value="C:chromatin"/>
    <property type="evidence" value="ECO:0007669"/>
    <property type="project" value="EnsemblFungi"/>
</dbReference>
<feature type="repeat" description="WD" evidence="5">
    <location>
        <begin position="91"/>
        <end position="123"/>
    </location>
</feature>
<dbReference type="SMART" id="SM00320">
    <property type="entry name" value="WD40"/>
    <property type="match status" value="7"/>
</dbReference>
<keyword evidence="2" id="KW-0677">Repeat</keyword>
<dbReference type="OrthoDB" id="16717at2759"/>
<evidence type="ECO:0000256" key="4">
    <source>
        <dbReference type="ARBA" id="ARBA00026154"/>
    </source>
</evidence>
<evidence type="ECO:0000313" key="6">
    <source>
        <dbReference type="EMBL" id="ELA41604.1"/>
    </source>
</evidence>
<dbReference type="InterPro" id="IPR015943">
    <property type="entry name" value="WD40/YVTN_repeat-like_dom_sf"/>
</dbReference>
<dbReference type="CDD" id="cd00200">
    <property type="entry name" value="WD40"/>
    <property type="match status" value="1"/>
</dbReference>
<evidence type="ECO:0000313" key="7">
    <source>
        <dbReference type="Proteomes" id="UP000011082"/>
    </source>
</evidence>
<organism evidence="6 7">
    <name type="scientific">Vittaforma corneae (strain ATCC 50505)</name>
    <name type="common">Microsporidian parasite</name>
    <name type="synonym">Nosema corneum</name>
    <dbReference type="NCBI Taxonomy" id="993615"/>
    <lineage>
        <taxon>Eukaryota</taxon>
        <taxon>Fungi</taxon>
        <taxon>Fungi incertae sedis</taxon>
        <taxon>Microsporidia</taxon>
        <taxon>Nosematidae</taxon>
        <taxon>Vittaforma</taxon>
    </lineage>
</organism>
<dbReference type="InterPro" id="IPR001680">
    <property type="entry name" value="WD40_rpt"/>
</dbReference>
<dbReference type="GeneID" id="19882063"/>
<dbReference type="GO" id="GO:0005847">
    <property type="term" value="C:mRNA cleavage and polyadenylation specificity factor complex"/>
    <property type="evidence" value="ECO:0007669"/>
    <property type="project" value="EnsemblFungi"/>
</dbReference>
<name>L2GLW3_VITCO</name>
<dbReference type="PRINTS" id="PR00320">
    <property type="entry name" value="GPROTEINBRPT"/>
</dbReference>
<feature type="repeat" description="WD" evidence="5">
    <location>
        <begin position="299"/>
        <end position="340"/>
    </location>
</feature>
<dbReference type="EMBL" id="JH370141">
    <property type="protein sequence ID" value="ELA41604.1"/>
    <property type="molecule type" value="Genomic_DNA"/>
</dbReference>